<feature type="transmembrane region" description="Helical" evidence="1">
    <location>
        <begin position="104"/>
        <end position="134"/>
    </location>
</feature>
<dbReference type="PANTHER" id="PTHR30354">
    <property type="entry name" value="GNT FAMILY GLUCONATE TRANSPORTER"/>
    <property type="match status" value="1"/>
</dbReference>
<feature type="transmembrane region" description="Helical" evidence="1">
    <location>
        <begin position="344"/>
        <end position="366"/>
    </location>
</feature>
<evidence type="ECO:0000313" key="2">
    <source>
        <dbReference type="EMBL" id="AQV93909.1"/>
    </source>
</evidence>
<feature type="transmembrane region" description="Helical" evidence="1">
    <location>
        <begin position="258"/>
        <end position="282"/>
    </location>
</feature>
<feature type="transmembrane region" description="Helical" evidence="1">
    <location>
        <begin position="424"/>
        <end position="442"/>
    </location>
</feature>
<keyword evidence="1" id="KW-0812">Transmembrane</keyword>
<evidence type="ECO:0000256" key="1">
    <source>
        <dbReference type="SAM" id="Phobius"/>
    </source>
</evidence>
<keyword evidence="1" id="KW-1133">Transmembrane helix</keyword>
<feature type="transmembrane region" description="Helical" evidence="1">
    <location>
        <begin position="29"/>
        <end position="48"/>
    </location>
</feature>
<feature type="transmembrane region" description="Helical" evidence="1">
    <location>
        <begin position="7"/>
        <end position="23"/>
    </location>
</feature>
<feature type="transmembrane region" description="Helical" evidence="1">
    <location>
        <begin position="141"/>
        <end position="159"/>
    </location>
</feature>
<dbReference type="NCBIfam" id="TIGR00791">
    <property type="entry name" value="gntP"/>
    <property type="match status" value="1"/>
</dbReference>
<dbReference type="PANTHER" id="PTHR30354:SF6">
    <property type="entry name" value="D-SERINE TRANSPORTER DSDX"/>
    <property type="match status" value="1"/>
</dbReference>
<feature type="transmembrane region" description="Helical" evidence="1">
    <location>
        <begin position="179"/>
        <end position="199"/>
    </location>
</feature>
<dbReference type="GO" id="GO:0015128">
    <property type="term" value="F:gluconate transmembrane transporter activity"/>
    <property type="evidence" value="ECO:0007669"/>
    <property type="project" value="InterPro"/>
</dbReference>
<reference evidence="3" key="1">
    <citation type="submission" date="2017-02" db="EMBL/GenBank/DDBJ databases">
        <title>Complete genome sequence of Cupriavidus necator strain NH9, a 3-chlorobenzoate degrader.</title>
        <authorList>
            <person name="Moriuchi R."/>
            <person name="Dohra H."/>
            <person name="Ogawa N."/>
        </authorList>
    </citation>
    <scope>NUCLEOTIDE SEQUENCE [LARGE SCALE GENOMIC DNA]</scope>
    <source>
        <strain evidence="3">NH9</strain>
    </source>
</reference>
<dbReference type="GO" id="GO:0005886">
    <property type="term" value="C:plasma membrane"/>
    <property type="evidence" value="ECO:0007669"/>
    <property type="project" value="TreeGrafter"/>
</dbReference>
<feature type="transmembrane region" description="Helical" evidence="1">
    <location>
        <begin position="226"/>
        <end position="246"/>
    </location>
</feature>
<dbReference type="PIRSF" id="PIRSF002746">
    <property type="entry name" value="Gluconate_transporter"/>
    <property type="match status" value="1"/>
</dbReference>
<feature type="transmembrane region" description="Helical" evidence="1">
    <location>
        <begin position="303"/>
        <end position="324"/>
    </location>
</feature>
<keyword evidence="1" id="KW-0472">Membrane</keyword>
<dbReference type="AlphaFoldDB" id="A0A1U9UMV4"/>
<protein>
    <submittedName>
        <fullName evidence="2">Permease DsdX</fullName>
    </submittedName>
</protein>
<name>A0A1U9UMV4_CUPNE</name>
<proteinExistence type="predicted"/>
<dbReference type="EMBL" id="CP017757">
    <property type="protein sequence ID" value="AQV93909.1"/>
    <property type="molecule type" value="Genomic_DNA"/>
</dbReference>
<gene>
    <name evidence="2" type="ORF">BJN34_08395</name>
</gene>
<evidence type="ECO:0000313" key="3">
    <source>
        <dbReference type="Proteomes" id="UP000189627"/>
    </source>
</evidence>
<dbReference type="OrthoDB" id="9787129at2"/>
<sequence length="446" mass="46264">MEGGAGSLLVLLAAIALIVVLIVKVRVHAFLALLAACFVVGIGSGMPLTEIATSFEKGVGGTLGFLAAIIGLGSILGKMLEESGGAERLAQALLDSLGKERATWVMMLVGFIAGIPVFFEVGFVLLIPLVYVVARETRINLLYLGVPLAVSLMAVHCMLPPHPAAMAITGMLGADVGKVILYGLLVGLPTAVIAGPLWIKLVCKSDAPATQEAFLDERHDARDSKALPSVGMTLLTILLPLLLMVGKTVTTGFATGSVAFQLISFVGNPLAALTIAVVFAYWSLGLRRGLSMPDLLQYTQKSFPPLASILLIIGAGGAFNSILVDSGIGKALASVLAQWDMNPIVLAWLVAGLMHFAVGSATVAMISAAGMVMPTLSAHAAPSREIMVIAIGAGAIGWTHVTDSAFWVVKEYLGVSLADALKKFTAATVVASLVALGLTLLLSRFV</sequence>
<dbReference type="Proteomes" id="UP000189627">
    <property type="component" value="Chromosome 1"/>
</dbReference>
<dbReference type="RefSeq" id="WP_078196216.1">
    <property type="nucleotide sequence ID" value="NZ_CP017757.2"/>
</dbReference>
<dbReference type="KEGG" id="cuh:BJN34_08395"/>
<dbReference type="InterPro" id="IPR003474">
    <property type="entry name" value="Glcn_transporter"/>
</dbReference>
<dbReference type="Pfam" id="PF02447">
    <property type="entry name" value="GntP_permease"/>
    <property type="match status" value="1"/>
</dbReference>
<organism evidence="2 3">
    <name type="scientific">Cupriavidus necator</name>
    <name type="common">Alcaligenes eutrophus</name>
    <name type="synonym">Ralstonia eutropha</name>
    <dbReference type="NCBI Taxonomy" id="106590"/>
    <lineage>
        <taxon>Bacteria</taxon>
        <taxon>Pseudomonadati</taxon>
        <taxon>Pseudomonadota</taxon>
        <taxon>Betaproteobacteria</taxon>
        <taxon>Burkholderiales</taxon>
        <taxon>Burkholderiaceae</taxon>
        <taxon>Cupriavidus</taxon>
    </lineage>
</organism>
<feature type="transmembrane region" description="Helical" evidence="1">
    <location>
        <begin position="386"/>
        <end position="409"/>
    </location>
</feature>
<accession>A0A1U9UMV4</accession>